<keyword evidence="3" id="KW-1185">Reference proteome</keyword>
<evidence type="ECO:0000256" key="1">
    <source>
        <dbReference type="SAM" id="MobiDB-lite"/>
    </source>
</evidence>
<dbReference type="EMBL" id="BAAANB010000001">
    <property type="protein sequence ID" value="GAA2021365.1"/>
    <property type="molecule type" value="Genomic_DNA"/>
</dbReference>
<dbReference type="Proteomes" id="UP001501285">
    <property type="component" value="Unassembled WGS sequence"/>
</dbReference>
<accession>A0ABN2TTS6</accession>
<name>A0ABN2TTS6_9MICO</name>
<reference evidence="2 3" key="1">
    <citation type="journal article" date="2019" name="Int. J. Syst. Evol. Microbiol.">
        <title>The Global Catalogue of Microorganisms (GCM) 10K type strain sequencing project: providing services to taxonomists for standard genome sequencing and annotation.</title>
        <authorList>
            <consortium name="The Broad Institute Genomics Platform"/>
            <consortium name="The Broad Institute Genome Sequencing Center for Infectious Disease"/>
            <person name="Wu L."/>
            <person name="Ma J."/>
        </authorList>
    </citation>
    <scope>NUCLEOTIDE SEQUENCE [LARGE SCALE GENOMIC DNA]</scope>
    <source>
        <strain evidence="2 3">JCM 14283</strain>
    </source>
</reference>
<organism evidence="2 3">
    <name type="scientific">Terrabacter terrae</name>
    <dbReference type="NCBI Taxonomy" id="318434"/>
    <lineage>
        <taxon>Bacteria</taxon>
        <taxon>Bacillati</taxon>
        <taxon>Actinomycetota</taxon>
        <taxon>Actinomycetes</taxon>
        <taxon>Micrococcales</taxon>
        <taxon>Intrasporangiaceae</taxon>
        <taxon>Terrabacter</taxon>
    </lineage>
</organism>
<protein>
    <recommendedName>
        <fullName evidence="4">WXG100 family type VII secretion target</fullName>
    </recommendedName>
</protein>
<proteinExistence type="predicted"/>
<dbReference type="SUPFAM" id="SSF140453">
    <property type="entry name" value="EsxAB dimer-like"/>
    <property type="match status" value="1"/>
</dbReference>
<dbReference type="RefSeq" id="WP_343987714.1">
    <property type="nucleotide sequence ID" value="NZ_BAAANB010000001.1"/>
</dbReference>
<gene>
    <name evidence="2" type="ORF">GCM10009740_07450</name>
</gene>
<evidence type="ECO:0000313" key="3">
    <source>
        <dbReference type="Proteomes" id="UP001501285"/>
    </source>
</evidence>
<dbReference type="InterPro" id="IPR036689">
    <property type="entry name" value="ESAT-6-like_sf"/>
</dbReference>
<dbReference type="Gene3D" id="1.10.287.1060">
    <property type="entry name" value="ESAT-6-like"/>
    <property type="match status" value="1"/>
</dbReference>
<sequence>MAIYKKGADPVALRASAERLTGHARECDGVKSEASRAVHALRGQWGGSDLDHLMERWAPVEAQLTQFGSDLGKLAEALRRNAGAQDTTSGGSGSGGVGGPGGSGGPGGGIPGYDLIKSLWSPVKGLGTAVGLLGTGMKVRNFLSNLSSWDQDLGLFKNLSQAWKTGELAEFGKALSPKNWGDLPTFLPALSEGGALARTVGTVGRALGPLGVAFGGFTVANDISQGNYGRAGYDSVMTGLGAAALMTPPPVDVVCGLAAGGMAVGQLVHDNWGAISDFTSDAADAVGDVTSDAVDAVGDVASDAGHAISDVADKVWPF</sequence>
<feature type="compositionally biased region" description="Gly residues" evidence="1">
    <location>
        <begin position="90"/>
        <end position="108"/>
    </location>
</feature>
<evidence type="ECO:0000313" key="2">
    <source>
        <dbReference type="EMBL" id="GAA2021365.1"/>
    </source>
</evidence>
<feature type="region of interest" description="Disordered" evidence="1">
    <location>
        <begin position="81"/>
        <end position="108"/>
    </location>
</feature>
<comment type="caution">
    <text evidence="2">The sequence shown here is derived from an EMBL/GenBank/DDBJ whole genome shotgun (WGS) entry which is preliminary data.</text>
</comment>
<evidence type="ECO:0008006" key="4">
    <source>
        <dbReference type="Google" id="ProtNLM"/>
    </source>
</evidence>